<dbReference type="SUPFAM" id="SSF55826">
    <property type="entry name" value="YbaK/ProRS associated domain"/>
    <property type="match status" value="1"/>
</dbReference>
<dbReference type="InterPro" id="IPR036754">
    <property type="entry name" value="YbaK/aa-tRNA-synt-asso_dom_sf"/>
</dbReference>
<evidence type="ECO:0000313" key="2">
    <source>
        <dbReference type="EMBL" id="ADB15241.1"/>
    </source>
</evidence>
<evidence type="ECO:0000259" key="1">
    <source>
        <dbReference type="Pfam" id="PF04073"/>
    </source>
</evidence>
<keyword evidence="2" id="KW-0030">Aminoacyl-tRNA synthetase</keyword>
<sequence length="161" mass="17466">MSDSTILARLRSKLDAASAQYAVMEHAPVFTSEEAAAVRGTSLSSGAKALICKLDDRVVMFVMPASRKLSSKLVRQQKLGKSLRFLTREEVLALTSLAPGSIPPFGSLFGLTTYCDVALASETEINFNAGDHSVSIRLAFEEYRRVEQPTVIAIADEEPKS</sequence>
<dbReference type="PANTHER" id="PTHR30411:SF9">
    <property type="entry name" value="MULTIFUNCTIONAL SER_THR-TRNA DEACYLASE PROXP-Y"/>
    <property type="match status" value="1"/>
</dbReference>
<dbReference type="AlphaFoldDB" id="D2R493"/>
<gene>
    <name evidence="2" type="ordered locus">Psta_0554</name>
</gene>
<dbReference type="Gene3D" id="3.90.960.10">
    <property type="entry name" value="YbaK/aminoacyl-tRNA synthetase-associated domain"/>
    <property type="match status" value="1"/>
</dbReference>
<accession>D2R493</accession>
<dbReference type="KEGG" id="psl:Psta_0554"/>
<keyword evidence="2" id="KW-0436">Ligase</keyword>
<organism evidence="2 3">
    <name type="scientific">Pirellula staleyi (strain ATCC 27377 / DSM 6068 / ICPB 4128)</name>
    <name type="common">Pirella staleyi</name>
    <dbReference type="NCBI Taxonomy" id="530564"/>
    <lineage>
        <taxon>Bacteria</taxon>
        <taxon>Pseudomonadati</taxon>
        <taxon>Planctomycetota</taxon>
        <taxon>Planctomycetia</taxon>
        <taxon>Pirellulales</taxon>
        <taxon>Pirellulaceae</taxon>
        <taxon>Pirellula</taxon>
    </lineage>
</organism>
<dbReference type="HOGENOM" id="CLU_094875_2_2_0"/>
<dbReference type="GO" id="GO:0004812">
    <property type="term" value="F:aminoacyl-tRNA ligase activity"/>
    <property type="evidence" value="ECO:0007669"/>
    <property type="project" value="UniProtKB-KW"/>
</dbReference>
<dbReference type="eggNOG" id="COG2606">
    <property type="taxonomic scope" value="Bacteria"/>
</dbReference>
<dbReference type="Pfam" id="PF04073">
    <property type="entry name" value="tRNA_edit"/>
    <property type="match status" value="1"/>
</dbReference>
<reference evidence="2 3" key="1">
    <citation type="journal article" date="2009" name="Stand. Genomic Sci.">
        <title>Complete genome sequence of Pirellula staleyi type strain (ATCC 27377).</title>
        <authorList>
            <person name="Clum A."/>
            <person name="Tindall B.J."/>
            <person name="Sikorski J."/>
            <person name="Ivanova N."/>
            <person name="Mavrommatis K."/>
            <person name="Lucas S."/>
            <person name="Glavina del Rio T."/>
            <person name="Nolan M."/>
            <person name="Chen F."/>
            <person name="Tice H."/>
            <person name="Pitluck S."/>
            <person name="Cheng J.F."/>
            <person name="Chertkov O."/>
            <person name="Brettin T."/>
            <person name="Han C."/>
            <person name="Detter J.C."/>
            <person name="Kuske C."/>
            <person name="Bruce D."/>
            <person name="Goodwin L."/>
            <person name="Ovchinikova G."/>
            <person name="Pati A."/>
            <person name="Mikhailova N."/>
            <person name="Chen A."/>
            <person name="Palaniappan K."/>
            <person name="Land M."/>
            <person name="Hauser L."/>
            <person name="Chang Y.J."/>
            <person name="Jeffries C.D."/>
            <person name="Chain P."/>
            <person name="Rohde M."/>
            <person name="Goker M."/>
            <person name="Bristow J."/>
            <person name="Eisen J.A."/>
            <person name="Markowitz V."/>
            <person name="Hugenholtz P."/>
            <person name="Kyrpides N.C."/>
            <person name="Klenk H.P."/>
            <person name="Lapidus A."/>
        </authorList>
    </citation>
    <scope>NUCLEOTIDE SEQUENCE [LARGE SCALE GENOMIC DNA]</scope>
    <source>
        <strain evidence="3">ATCC 27377 / DSM 6068 / ICPB 4128</strain>
    </source>
</reference>
<feature type="domain" description="YbaK/aminoacyl-tRNA synthetase-associated" evidence="1">
    <location>
        <begin position="26"/>
        <end position="145"/>
    </location>
</feature>
<protein>
    <submittedName>
        <fullName evidence="2">YbaK/prolyl-tRNA synthetase associated region</fullName>
    </submittedName>
</protein>
<keyword evidence="3" id="KW-1185">Reference proteome</keyword>
<dbReference type="STRING" id="530564.Psta_0554"/>
<evidence type="ECO:0000313" key="3">
    <source>
        <dbReference type="Proteomes" id="UP000001887"/>
    </source>
</evidence>
<name>D2R493_PIRSD</name>
<dbReference type="EMBL" id="CP001848">
    <property type="protein sequence ID" value="ADB15241.1"/>
    <property type="molecule type" value="Genomic_DNA"/>
</dbReference>
<dbReference type="PANTHER" id="PTHR30411">
    <property type="entry name" value="CYTOPLASMIC PROTEIN"/>
    <property type="match status" value="1"/>
</dbReference>
<dbReference type="InterPro" id="IPR007214">
    <property type="entry name" value="YbaK/aa-tRNA-synth-assoc-dom"/>
</dbReference>
<proteinExistence type="predicted"/>
<dbReference type="GO" id="GO:0002161">
    <property type="term" value="F:aminoacyl-tRNA deacylase activity"/>
    <property type="evidence" value="ECO:0007669"/>
    <property type="project" value="InterPro"/>
</dbReference>
<dbReference type="Proteomes" id="UP000001887">
    <property type="component" value="Chromosome"/>
</dbReference>